<keyword evidence="5 8" id="KW-0472">Membrane</keyword>
<dbReference type="SUPFAM" id="SSF47928">
    <property type="entry name" value="N-terminal domain of the delta subunit of the F1F0-ATP synthase"/>
    <property type="match status" value="1"/>
</dbReference>
<reference evidence="9 10" key="1">
    <citation type="submission" date="2018-12" db="EMBL/GenBank/DDBJ databases">
        <authorList>
            <consortium name="Pathogen Informatics"/>
        </authorList>
    </citation>
    <scope>NUCLEOTIDE SEQUENCE [LARGE SCALE GENOMIC DNA]</scope>
    <source>
        <strain evidence="9 10">NCTC10296</strain>
    </source>
</reference>
<sequence>MAEFATIARPYAKALFELAVEKNQIEAWLGGLKELAWSVQQTSVAAMIEETDASSTQKADELARLLSESEAMKSDEFRNFIYVVAEEKRLQVLPEIYTQYQDLTLSRNQSQKAVIYSAYEFAGEGQKANIVKELEQHFNTRLEAEFEVDPNLIGGLKIEVGDQVLDLSVQAKLKNLYAAMTN</sequence>
<protein>
    <recommendedName>
        <fullName evidence="8">ATP synthase subunit delta</fullName>
    </recommendedName>
    <alternativeName>
        <fullName evidence="8">ATP synthase F(1) sector subunit delta</fullName>
    </alternativeName>
    <alternativeName>
        <fullName evidence="8">F-type ATPase subunit delta</fullName>
        <shortName evidence="8">F-ATPase subunit delta</shortName>
    </alternativeName>
</protein>
<evidence type="ECO:0000256" key="2">
    <source>
        <dbReference type="ARBA" id="ARBA00022448"/>
    </source>
</evidence>
<dbReference type="Proteomes" id="UP000279284">
    <property type="component" value="Chromosome"/>
</dbReference>
<evidence type="ECO:0000256" key="1">
    <source>
        <dbReference type="ARBA" id="ARBA00004370"/>
    </source>
</evidence>
<keyword evidence="9" id="KW-0378">Hydrolase</keyword>
<keyword evidence="8" id="KW-1003">Cell membrane</keyword>
<evidence type="ECO:0000256" key="6">
    <source>
        <dbReference type="ARBA" id="ARBA00023196"/>
    </source>
</evidence>
<keyword evidence="7 8" id="KW-0066">ATP synthesis</keyword>
<dbReference type="HAMAP" id="MF_01416">
    <property type="entry name" value="ATP_synth_delta_bact"/>
    <property type="match status" value="1"/>
</dbReference>
<comment type="function">
    <text evidence="8">This protein is part of the stalk that links CF(0) to CF(1). It either transmits conformational changes from CF(0) to CF(1) or is implicated in proton conduction.</text>
</comment>
<dbReference type="NCBIfam" id="NF004402">
    <property type="entry name" value="PRK05758.2-2"/>
    <property type="match status" value="1"/>
</dbReference>
<evidence type="ECO:0000256" key="7">
    <source>
        <dbReference type="ARBA" id="ARBA00023310"/>
    </source>
</evidence>
<evidence type="ECO:0000256" key="4">
    <source>
        <dbReference type="ARBA" id="ARBA00023065"/>
    </source>
</evidence>
<dbReference type="InterPro" id="IPR000711">
    <property type="entry name" value="ATPase_OSCP/dsu"/>
</dbReference>
<evidence type="ECO:0000256" key="3">
    <source>
        <dbReference type="ARBA" id="ARBA00022781"/>
    </source>
</evidence>
<dbReference type="OrthoDB" id="9816221at2"/>
<dbReference type="NCBIfam" id="TIGR01145">
    <property type="entry name" value="ATP_synt_delta"/>
    <property type="match status" value="1"/>
</dbReference>
<gene>
    <name evidence="8 9" type="primary">atpH</name>
    <name evidence="9" type="ORF">NCTC10296_00515</name>
</gene>
<keyword evidence="10" id="KW-1185">Reference proteome</keyword>
<dbReference type="PANTHER" id="PTHR11910">
    <property type="entry name" value="ATP SYNTHASE DELTA CHAIN"/>
    <property type="match status" value="1"/>
</dbReference>
<evidence type="ECO:0000256" key="5">
    <source>
        <dbReference type="ARBA" id="ARBA00023136"/>
    </source>
</evidence>
<dbReference type="KEGG" id="nci:NCTC10296_00515"/>
<evidence type="ECO:0000313" key="10">
    <source>
        <dbReference type="Proteomes" id="UP000279284"/>
    </source>
</evidence>
<comment type="similarity">
    <text evidence="8">Belongs to the ATPase delta chain family.</text>
</comment>
<dbReference type="AlphaFoldDB" id="A0A448D656"/>
<evidence type="ECO:0000313" key="9">
    <source>
        <dbReference type="EMBL" id="VEE99774.1"/>
    </source>
</evidence>
<dbReference type="EMBL" id="LR134313">
    <property type="protein sequence ID" value="VEE99774.1"/>
    <property type="molecule type" value="Genomic_DNA"/>
</dbReference>
<keyword evidence="4 8" id="KW-0406">Ion transport</keyword>
<evidence type="ECO:0000256" key="8">
    <source>
        <dbReference type="HAMAP-Rule" id="MF_01416"/>
    </source>
</evidence>
<dbReference type="GO" id="GO:0045259">
    <property type="term" value="C:proton-transporting ATP synthase complex"/>
    <property type="evidence" value="ECO:0007669"/>
    <property type="project" value="UniProtKB-KW"/>
</dbReference>
<name>A0A448D656_9NEIS</name>
<dbReference type="Gene3D" id="1.10.520.20">
    <property type="entry name" value="N-terminal domain of the delta subunit of the F1F0-ATP synthase"/>
    <property type="match status" value="1"/>
</dbReference>
<dbReference type="InterPro" id="IPR026015">
    <property type="entry name" value="ATP_synth_OSCP/delta_N_sf"/>
</dbReference>
<dbReference type="GO" id="GO:0005886">
    <property type="term" value="C:plasma membrane"/>
    <property type="evidence" value="ECO:0007669"/>
    <property type="project" value="UniProtKB-SubCell"/>
</dbReference>
<dbReference type="RefSeq" id="WP_085416896.1">
    <property type="nucleotide sequence ID" value="NZ_CAUJPY010000029.1"/>
</dbReference>
<organism evidence="9 10">
    <name type="scientific">Neisseria canis</name>
    <dbReference type="NCBI Taxonomy" id="493"/>
    <lineage>
        <taxon>Bacteria</taxon>
        <taxon>Pseudomonadati</taxon>
        <taxon>Pseudomonadota</taxon>
        <taxon>Betaproteobacteria</taxon>
        <taxon>Neisseriales</taxon>
        <taxon>Neisseriaceae</taxon>
        <taxon>Neisseria</taxon>
    </lineage>
</organism>
<dbReference type="GO" id="GO:0016787">
    <property type="term" value="F:hydrolase activity"/>
    <property type="evidence" value="ECO:0007669"/>
    <property type="project" value="UniProtKB-KW"/>
</dbReference>
<dbReference type="PRINTS" id="PR00125">
    <property type="entry name" value="ATPASEDELTA"/>
</dbReference>
<proteinExistence type="inferred from homology"/>
<comment type="function">
    <text evidence="8">F(1)F(0) ATP synthase produces ATP from ADP in the presence of a proton or sodium gradient. F-type ATPases consist of two structural domains, F(1) containing the extramembraneous catalytic core and F(0) containing the membrane proton channel, linked together by a central stalk and a peripheral stalk. During catalysis, ATP synthesis in the catalytic domain of F(1) is coupled via a rotary mechanism of the central stalk subunits to proton translocation.</text>
</comment>
<dbReference type="STRING" id="493.BWD07_08095"/>
<dbReference type="GO" id="GO:0046933">
    <property type="term" value="F:proton-transporting ATP synthase activity, rotational mechanism"/>
    <property type="evidence" value="ECO:0007669"/>
    <property type="project" value="UniProtKB-UniRule"/>
</dbReference>
<comment type="subcellular location">
    <subcellularLocation>
        <location evidence="8">Cell membrane</location>
        <topology evidence="8">Peripheral membrane protein</topology>
    </subcellularLocation>
    <subcellularLocation>
        <location evidence="1">Membrane</location>
    </subcellularLocation>
</comment>
<keyword evidence="6 8" id="KW-0139">CF(1)</keyword>
<keyword evidence="3 8" id="KW-0375">Hydrogen ion transport</keyword>
<dbReference type="Pfam" id="PF00213">
    <property type="entry name" value="OSCP"/>
    <property type="match status" value="1"/>
</dbReference>
<keyword evidence="2 8" id="KW-0813">Transport</keyword>
<accession>A0A448D656</accession>